<accession>A0A1I6PRR0</accession>
<dbReference type="EMBL" id="FOZV01000002">
    <property type="protein sequence ID" value="SFS42889.1"/>
    <property type="molecule type" value="Genomic_DNA"/>
</dbReference>
<evidence type="ECO:0000313" key="1">
    <source>
        <dbReference type="EMBL" id="SFS42889.1"/>
    </source>
</evidence>
<organism evidence="1 2">
    <name type="scientific">Brevundimonas viscosa</name>
    <dbReference type="NCBI Taxonomy" id="871741"/>
    <lineage>
        <taxon>Bacteria</taxon>
        <taxon>Pseudomonadati</taxon>
        <taxon>Pseudomonadota</taxon>
        <taxon>Alphaproteobacteria</taxon>
        <taxon>Caulobacterales</taxon>
        <taxon>Caulobacteraceae</taxon>
        <taxon>Brevundimonas</taxon>
    </lineage>
</organism>
<reference evidence="2" key="1">
    <citation type="submission" date="2016-10" db="EMBL/GenBank/DDBJ databases">
        <authorList>
            <person name="Varghese N."/>
            <person name="Submissions S."/>
        </authorList>
    </citation>
    <scope>NUCLEOTIDE SEQUENCE [LARGE SCALE GENOMIC DNA]</scope>
    <source>
        <strain evidence="2">CGMCC 1.10683</strain>
    </source>
</reference>
<dbReference type="AlphaFoldDB" id="A0A1I6PRR0"/>
<sequence>MAGWAVFYNIHAAMAGQAQRLADIAERREPALIARYARAMLDAGFTLMEQQAQAVQTGDLPVRGVEAVMAAHSAIFGLRTALEEMADTAGRKDANDRILSHLHYFSLALGSLKQATDMLRHEIENG</sequence>
<keyword evidence="2" id="KW-1185">Reference proteome</keyword>
<dbReference type="Proteomes" id="UP000198788">
    <property type="component" value="Unassembled WGS sequence"/>
</dbReference>
<evidence type="ECO:0000313" key="2">
    <source>
        <dbReference type="Proteomes" id="UP000198788"/>
    </source>
</evidence>
<proteinExistence type="predicted"/>
<gene>
    <name evidence="1" type="ORF">SAMN05192570_1220</name>
</gene>
<name>A0A1I6PRR0_9CAUL</name>
<protein>
    <submittedName>
        <fullName evidence="1">Uncharacterized protein</fullName>
    </submittedName>
</protein>